<evidence type="ECO:0000256" key="1">
    <source>
        <dbReference type="ARBA" id="ARBA00005059"/>
    </source>
</evidence>
<dbReference type="PIRSF" id="PIRSF000445">
    <property type="entry name" value="4pyrrol_synth_GluRdtase"/>
    <property type="match status" value="1"/>
</dbReference>
<evidence type="ECO:0000256" key="8">
    <source>
        <dbReference type="HAMAP-Rule" id="MF_00087"/>
    </source>
</evidence>
<dbReference type="Proteomes" id="UP001211044">
    <property type="component" value="Chromosome"/>
</dbReference>
<dbReference type="InterPro" id="IPR006151">
    <property type="entry name" value="Shikm_DH/Glu-tRNA_Rdtase"/>
</dbReference>
<organism evidence="17 18">
    <name type="scientific">Winkia neuii subsp. anitrata</name>
    <dbReference type="NCBI Taxonomy" id="29318"/>
    <lineage>
        <taxon>Bacteria</taxon>
        <taxon>Bacillati</taxon>
        <taxon>Actinomycetota</taxon>
        <taxon>Actinomycetes</taxon>
        <taxon>Actinomycetales</taxon>
        <taxon>Actinomycetaceae</taxon>
        <taxon>Winkia</taxon>
    </lineage>
</organism>
<comment type="pathway">
    <text evidence="1 8 13">Porphyrin-containing compound metabolism; protoporphyrin-IX biosynthesis; 5-aminolevulinate from L-glutamyl-tRNA(Glu): step 1/2.</text>
</comment>
<evidence type="ECO:0000256" key="10">
    <source>
        <dbReference type="PIRSR" id="PIRSR000445-2"/>
    </source>
</evidence>
<feature type="binding site" evidence="8 10">
    <location>
        <position position="108"/>
    </location>
    <ligand>
        <name>substrate</name>
    </ligand>
</feature>
<dbReference type="GO" id="GO:0008883">
    <property type="term" value="F:glutamyl-tRNA reductase activity"/>
    <property type="evidence" value="ECO:0007669"/>
    <property type="project" value="UniProtKB-UniRule"/>
</dbReference>
<dbReference type="SUPFAM" id="SSF69075">
    <property type="entry name" value="Glutamyl tRNA-reductase dimerization domain"/>
    <property type="match status" value="1"/>
</dbReference>
<evidence type="ECO:0000256" key="3">
    <source>
        <dbReference type="ARBA" id="ARBA00012970"/>
    </source>
</evidence>
<dbReference type="AlphaFoldDB" id="A0AB38XP40"/>
<feature type="domain" description="Glutamyl-tRNA reductase N-terminal" evidence="16">
    <location>
        <begin position="12"/>
        <end position="153"/>
    </location>
</feature>
<keyword evidence="4 8" id="KW-0521">NADP</keyword>
<evidence type="ECO:0000259" key="15">
    <source>
        <dbReference type="Pfam" id="PF01488"/>
    </source>
</evidence>
<feature type="site" description="Important for activity" evidence="8 12">
    <location>
        <position position="98"/>
    </location>
</feature>
<evidence type="ECO:0000259" key="14">
    <source>
        <dbReference type="Pfam" id="PF00745"/>
    </source>
</evidence>
<evidence type="ECO:0000259" key="16">
    <source>
        <dbReference type="Pfam" id="PF05201"/>
    </source>
</evidence>
<dbReference type="EMBL" id="CP116394">
    <property type="protein sequence ID" value="WCE46025.1"/>
    <property type="molecule type" value="Genomic_DNA"/>
</dbReference>
<evidence type="ECO:0000256" key="6">
    <source>
        <dbReference type="ARBA" id="ARBA00023244"/>
    </source>
</evidence>
<dbReference type="Gene3D" id="3.40.50.720">
    <property type="entry name" value="NAD(P)-binding Rossmann-like Domain"/>
    <property type="match status" value="1"/>
</dbReference>
<dbReference type="InterPro" id="IPR000343">
    <property type="entry name" value="4pyrrol_synth_GluRdtase"/>
</dbReference>
<comment type="function">
    <text evidence="8">Catalyzes the NADPH-dependent reduction of glutamyl-tRNA(Glu) to glutamate 1-semialdehyde (GSA).</text>
</comment>
<accession>A0AB38XP40</accession>
<evidence type="ECO:0000256" key="5">
    <source>
        <dbReference type="ARBA" id="ARBA00023002"/>
    </source>
</evidence>
<feature type="binding site" evidence="8 10">
    <location>
        <begin position="43"/>
        <end position="46"/>
    </location>
    <ligand>
        <name>substrate</name>
    </ligand>
</feature>
<dbReference type="KEGG" id="wne:PIG85_10335"/>
<comment type="subunit">
    <text evidence="8">Homodimer.</text>
</comment>
<dbReference type="InterPro" id="IPR015895">
    <property type="entry name" value="4pyrrol_synth_GluRdtase_N"/>
</dbReference>
<dbReference type="Gene3D" id="3.30.460.30">
    <property type="entry name" value="Glutamyl-tRNA reductase, N-terminal domain"/>
    <property type="match status" value="1"/>
</dbReference>
<feature type="domain" description="Quinate/shikimate 5-dehydrogenase/glutamyl-tRNA reductase" evidence="15">
    <location>
        <begin position="183"/>
        <end position="303"/>
    </location>
</feature>
<dbReference type="InterPro" id="IPR036343">
    <property type="entry name" value="GluRdtase_N_sf"/>
</dbReference>
<dbReference type="InterPro" id="IPR036291">
    <property type="entry name" value="NAD(P)-bd_dom_sf"/>
</dbReference>
<evidence type="ECO:0000256" key="9">
    <source>
        <dbReference type="PIRSR" id="PIRSR000445-1"/>
    </source>
</evidence>
<dbReference type="InterPro" id="IPR036453">
    <property type="entry name" value="GluRdtase_dimer_dom_sf"/>
</dbReference>
<dbReference type="SUPFAM" id="SSF69742">
    <property type="entry name" value="Glutamyl tRNA-reductase catalytic, N-terminal domain"/>
    <property type="match status" value="1"/>
</dbReference>
<dbReference type="EC" id="1.2.1.70" evidence="3 8"/>
<feature type="active site" description="Nucleophile" evidence="8 9">
    <location>
        <position position="44"/>
    </location>
</feature>
<dbReference type="NCBIfam" id="TIGR01035">
    <property type="entry name" value="hemA"/>
    <property type="match status" value="1"/>
</dbReference>
<dbReference type="RefSeq" id="WP_081499203.1">
    <property type="nucleotide sequence ID" value="NZ_CP116394.1"/>
</dbReference>
<comment type="similarity">
    <text evidence="2 8 13">Belongs to the glutamyl-tRNA reductase family.</text>
</comment>
<dbReference type="Pfam" id="PF05201">
    <property type="entry name" value="GlutR_N"/>
    <property type="match status" value="1"/>
</dbReference>
<keyword evidence="5 8" id="KW-0560">Oxidoreductase</keyword>
<evidence type="ECO:0000313" key="17">
    <source>
        <dbReference type="EMBL" id="WCE46025.1"/>
    </source>
</evidence>
<dbReference type="SUPFAM" id="SSF51735">
    <property type="entry name" value="NAD(P)-binding Rossmann-fold domains"/>
    <property type="match status" value="1"/>
</dbReference>
<evidence type="ECO:0000313" key="18">
    <source>
        <dbReference type="Proteomes" id="UP001211044"/>
    </source>
</evidence>
<feature type="binding site" evidence="8 11">
    <location>
        <begin position="189"/>
        <end position="194"/>
    </location>
    <ligand>
        <name>NADP(+)</name>
        <dbReference type="ChEBI" id="CHEBI:58349"/>
    </ligand>
</feature>
<evidence type="ECO:0000256" key="7">
    <source>
        <dbReference type="ARBA" id="ARBA00047464"/>
    </source>
</evidence>
<evidence type="ECO:0000256" key="12">
    <source>
        <dbReference type="PIRSR" id="PIRSR000445-4"/>
    </source>
</evidence>
<dbReference type="GO" id="GO:0050661">
    <property type="term" value="F:NADP binding"/>
    <property type="evidence" value="ECO:0007669"/>
    <property type="project" value="InterPro"/>
</dbReference>
<gene>
    <name evidence="8" type="primary">hemA</name>
    <name evidence="17" type="ORF">PIG85_10335</name>
</gene>
<feature type="binding site" evidence="8 10">
    <location>
        <position position="119"/>
    </location>
    <ligand>
        <name>substrate</name>
    </ligand>
</feature>
<dbReference type="Pfam" id="PF01488">
    <property type="entry name" value="Shikimate_DH"/>
    <property type="match status" value="1"/>
</dbReference>
<protein>
    <recommendedName>
        <fullName evidence="3 8">Glutamyl-tRNA reductase</fullName>
        <shortName evidence="8">GluTR</shortName>
        <ecNumber evidence="3 8">1.2.1.70</ecNumber>
    </recommendedName>
</protein>
<evidence type="ECO:0000256" key="11">
    <source>
        <dbReference type="PIRSR" id="PIRSR000445-3"/>
    </source>
</evidence>
<evidence type="ECO:0000256" key="4">
    <source>
        <dbReference type="ARBA" id="ARBA00022857"/>
    </source>
</evidence>
<feature type="domain" description="Tetrapyrrole biosynthesis glutamyl-tRNA reductase dimerisation" evidence="14">
    <location>
        <begin position="315"/>
        <end position="407"/>
    </location>
</feature>
<sequence>MSISVHHSVHGLDRVGEAARHCEGLAQRLTSRPDVRGAMVLSTCNRVEIYLDTENTANPGNVALVVVNALFPADTVGSDECPVNSRAQVLVDKGALTHMFEVASGLDSMVVGEREISGQLRRAHVVATRERTTSTDLARAVEASLHASRNVARLTGLAGTGRSVVAVALTMVQDVWQVDPGAVRALIIGTGSYAGATVAQLRGRQIEDIACYSSSGRAERFAQGHDVTPIAADQLVDALAKADLVISCRGLGAPVLNAQLVGQAMAKRQRAQTILDMALTGDVAQDTREVPNVRVVSLQDVQEQIPSAATTHLQKAHALVAQAVNDTFTEIEARRMDPVVVALREHIWHILDEEIARLPHREQMTREDAASALHHFASRLAHVPSVNARLAAARGSDYEYVRALHAVMGIDLAEAAVEADVKPRKMASYCPLADLREETA</sequence>
<dbReference type="HAMAP" id="MF_00087">
    <property type="entry name" value="Glu_tRNA_reductase"/>
    <property type="match status" value="1"/>
</dbReference>
<dbReference type="NCBIfam" id="NF000750">
    <property type="entry name" value="PRK00045.3-4"/>
    <property type="match status" value="1"/>
</dbReference>
<dbReference type="InterPro" id="IPR015896">
    <property type="entry name" value="4pyrrol_synth_GluRdtase_dimer"/>
</dbReference>
<dbReference type="PANTHER" id="PTHR43013:SF1">
    <property type="entry name" value="GLUTAMYL-TRNA REDUCTASE"/>
    <property type="match status" value="1"/>
</dbReference>
<reference evidence="17" key="1">
    <citation type="submission" date="2023-01" db="EMBL/GenBank/DDBJ databases">
        <title>Comparative Genomic Analysis of the Clinically-Derived Winkia Strain NY0527 Provides Evidence into the Taxonomic Reassignment of Winkia neuii and Characterizes Their Virulence Traits.</title>
        <authorList>
            <person name="Cai X."/>
            <person name="Peng Y."/>
            <person name="Li M."/>
            <person name="Qiu Y."/>
            <person name="Wang Y."/>
            <person name="Xu L."/>
            <person name="Hou Q."/>
        </authorList>
    </citation>
    <scope>NUCLEOTIDE SEQUENCE</scope>
    <source>
        <strain evidence="17">NY0527</strain>
    </source>
</reference>
<comment type="miscellaneous">
    <text evidence="8">During catalysis, the active site Cys acts as a nucleophile attacking the alpha-carbonyl group of tRNA-bound glutamate with the formation of a thioester intermediate between enzyme and glutamate, and the concomitant release of tRNA(Glu). The thioester intermediate is finally reduced by direct hydride transfer from NADPH, to form the product GSA.</text>
</comment>
<proteinExistence type="inferred from homology"/>
<keyword evidence="6 8" id="KW-0627">Porphyrin biosynthesis</keyword>
<evidence type="ECO:0000256" key="2">
    <source>
        <dbReference type="ARBA" id="ARBA00005916"/>
    </source>
</evidence>
<comment type="catalytic activity">
    <reaction evidence="7 8 13">
        <text>(S)-4-amino-5-oxopentanoate + tRNA(Glu) + NADP(+) = L-glutamyl-tRNA(Glu) + NADPH + H(+)</text>
        <dbReference type="Rhea" id="RHEA:12344"/>
        <dbReference type="Rhea" id="RHEA-COMP:9663"/>
        <dbReference type="Rhea" id="RHEA-COMP:9680"/>
        <dbReference type="ChEBI" id="CHEBI:15378"/>
        <dbReference type="ChEBI" id="CHEBI:57501"/>
        <dbReference type="ChEBI" id="CHEBI:57783"/>
        <dbReference type="ChEBI" id="CHEBI:58349"/>
        <dbReference type="ChEBI" id="CHEBI:78442"/>
        <dbReference type="ChEBI" id="CHEBI:78520"/>
        <dbReference type="EC" id="1.2.1.70"/>
    </reaction>
</comment>
<feature type="binding site" evidence="8 10">
    <location>
        <begin position="113"/>
        <end position="115"/>
    </location>
    <ligand>
        <name>substrate</name>
    </ligand>
</feature>
<dbReference type="Pfam" id="PF00745">
    <property type="entry name" value="GlutR_dimer"/>
    <property type="match status" value="1"/>
</dbReference>
<dbReference type="PANTHER" id="PTHR43013">
    <property type="entry name" value="GLUTAMYL-TRNA REDUCTASE"/>
    <property type="match status" value="1"/>
</dbReference>
<comment type="domain">
    <text evidence="8">Possesses an unusual extended V-shaped dimeric structure with each monomer consisting of three distinct domains arranged along a curved 'spinal' alpha-helix. The N-terminal catalytic domain specifically recognizes the glutamate moiety of the substrate. The second domain is the NADPH-binding domain, and the third C-terminal domain is responsible for dimerization.</text>
</comment>
<dbReference type="GO" id="GO:0019353">
    <property type="term" value="P:protoporphyrinogen IX biosynthetic process from glutamate"/>
    <property type="evidence" value="ECO:0007669"/>
    <property type="project" value="TreeGrafter"/>
</dbReference>
<name>A0AB38XP40_9ACTO</name>
<evidence type="ECO:0000256" key="13">
    <source>
        <dbReference type="RuleBase" id="RU000584"/>
    </source>
</evidence>